<dbReference type="AlphaFoldDB" id="A0A0E0B8M7"/>
<reference evidence="1" key="1">
    <citation type="submission" date="2015-04" db="UniProtKB">
        <authorList>
            <consortium name="EnsemblPlants"/>
        </authorList>
    </citation>
    <scope>IDENTIFICATION</scope>
</reference>
<sequence length="125" mass="13542">MLILFPLSFSFTQKGIEFPKFLQTAVVVGRSVAAGHRSSSPRATRLFQSRVEDPTGLTGTEVDLEGYAEASEGHVPQGLGWTCGRGFGQVDMIHNGGTRESSDRLALLRPSKCPTARTDQYLTGQ</sequence>
<protein>
    <submittedName>
        <fullName evidence="1">Uncharacterized protein</fullName>
    </submittedName>
</protein>
<dbReference type="EnsemblPlants" id="OGLUM10G04630.3">
    <property type="protein sequence ID" value="OGLUM10G04630.3"/>
    <property type="gene ID" value="OGLUM10G04630"/>
</dbReference>
<accession>A0A0E0B8M7</accession>
<keyword evidence="2" id="KW-1185">Reference proteome</keyword>
<organism evidence="1">
    <name type="scientific">Oryza glumipatula</name>
    <dbReference type="NCBI Taxonomy" id="40148"/>
    <lineage>
        <taxon>Eukaryota</taxon>
        <taxon>Viridiplantae</taxon>
        <taxon>Streptophyta</taxon>
        <taxon>Embryophyta</taxon>
        <taxon>Tracheophyta</taxon>
        <taxon>Spermatophyta</taxon>
        <taxon>Magnoliopsida</taxon>
        <taxon>Liliopsida</taxon>
        <taxon>Poales</taxon>
        <taxon>Poaceae</taxon>
        <taxon>BOP clade</taxon>
        <taxon>Oryzoideae</taxon>
        <taxon>Oryzeae</taxon>
        <taxon>Oryzinae</taxon>
        <taxon>Oryza</taxon>
    </lineage>
</organism>
<proteinExistence type="predicted"/>
<reference evidence="1" key="2">
    <citation type="submission" date="2018-05" db="EMBL/GenBank/DDBJ databases">
        <title>OgluRS3 (Oryza glumaepatula Reference Sequence Version 3).</title>
        <authorList>
            <person name="Zhang J."/>
            <person name="Kudrna D."/>
            <person name="Lee S."/>
            <person name="Talag J."/>
            <person name="Welchert J."/>
            <person name="Wing R.A."/>
        </authorList>
    </citation>
    <scope>NUCLEOTIDE SEQUENCE [LARGE SCALE GENOMIC DNA]</scope>
</reference>
<dbReference type="Gramene" id="OGLUM10G04630.3">
    <property type="protein sequence ID" value="OGLUM10G04630.3"/>
    <property type="gene ID" value="OGLUM10G04630"/>
</dbReference>
<evidence type="ECO:0000313" key="1">
    <source>
        <dbReference type="EnsemblPlants" id="OGLUM10G04630.3"/>
    </source>
</evidence>
<name>A0A0E0B8M7_9ORYZ</name>
<dbReference type="HOGENOM" id="CLU_1996153_0_0_1"/>
<evidence type="ECO:0000313" key="2">
    <source>
        <dbReference type="Proteomes" id="UP000026961"/>
    </source>
</evidence>
<dbReference type="Proteomes" id="UP000026961">
    <property type="component" value="Chromosome 10"/>
</dbReference>